<dbReference type="NCBIfam" id="TIGR02595">
    <property type="entry name" value="PEP_CTERM"/>
    <property type="match status" value="1"/>
</dbReference>
<evidence type="ECO:0000259" key="1">
    <source>
        <dbReference type="Pfam" id="PF07589"/>
    </source>
</evidence>
<proteinExistence type="predicted"/>
<evidence type="ECO:0000313" key="2">
    <source>
        <dbReference type="EMBL" id="BDS07018.1"/>
    </source>
</evidence>
<dbReference type="AlphaFoldDB" id="A0AAT9FM39"/>
<dbReference type="KEGG" id="osu:NT6N_20580"/>
<dbReference type="Pfam" id="PF07589">
    <property type="entry name" value="PEP-CTERM"/>
    <property type="match status" value="1"/>
</dbReference>
<organism evidence="2">
    <name type="scientific">Oceaniferula spumae</name>
    <dbReference type="NCBI Taxonomy" id="2979115"/>
    <lineage>
        <taxon>Bacteria</taxon>
        <taxon>Pseudomonadati</taxon>
        <taxon>Verrucomicrobiota</taxon>
        <taxon>Verrucomicrobiia</taxon>
        <taxon>Verrucomicrobiales</taxon>
        <taxon>Verrucomicrobiaceae</taxon>
        <taxon>Oceaniferula</taxon>
    </lineage>
</organism>
<sequence length="60" mass="5938">MSGASAGNALEIVYNASSGITGVSAIDNGNGTVTITAIPEPSSTALLGLGVLAFFLRRGR</sequence>
<name>A0AAT9FM39_9BACT</name>
<dbReference type="InterPro" id="IPR013424">
    <property type="entry name" value="Ice-binding_C"/>
</dbReference>
<gene>
    <name evidence="2" type="ORF">NT6N_20580</name>
</gene>
<dbReference type="EMBL" id="AP026866">
    <property type="protein sequence ID" value="BDS07018.1"/>
    <property type="molecule type" value="Genomic_DNA"/>
</dbReference>
<feature type="domain" description="Ice-binding protein C-terminal" evidence="1">
    <location>
        <begin position="37"/>
        <end position="58"/>
    </location>
</feature>
<reference evidence="2" key="1">
    <citation type="submission" date="2024-07" db="EMBL/GenBank/DDBJ databases">
        <title>Complete genome sequence of Verrucomicrobiaceae bacterium NT6N.</title>
        <authorList>
            <person name="Huang C."/>
            <person name="Takami H."/>
            <person name="Hamasaki K."/>
        </authorList>
    </citation>
    <scope>NUCLEOTIDE SEQUENCE</scope>
    <source>
        <strain evidence="2">NT6N</strain>
    </source>
</reference>
<accession>A0AAT9FM39</accession>
<protein>
    <recommendedName>
        <fullName evidence="1">Ice-binding protein C-terminal domain-containing protein</fullName>
    </recommendedName>
</protein>